<comment type="caution">
    <text evidence="3">The sequence shown here is derived from an EMBL/GenBank/DDBJ whole genome shotgun (WGS) entry which is preliminary data.</text>
</comment>
<sequence>MNRLHTAAAIAAFLMLFPGLALGQLNPPAEEPDPAPRQQTRQRPPDQARRPQPAPAKPPVQKPSPPKPAERPTVDGGSVVSVKFFEGGQSGPALAQRSYRDAFSRNNTRFIHYEVTMEFPLNATRTRTIELQCVCVASDGREIFRLTLPCKVEQGYEVGIYSLGWGREKTGGWEPGSYTVKFYFSDREVASGSFRVY</sequence>
<dbReference type="EMBL" id="BLTE01000027">
    <property type="protein sequence ID" value="GFK95953.1"/>
    <property type="molecule type" value="Genomic_DNA"/>
</dbReference>
<evidence type="ECO:0000313" key="4">
    <source>
        <dbReference type="Proteomes" id="UP000494245"/>
    </source>
</evidence>
<reference evidence="3 4" key="1">
    <citation type="submission" date="2020-04" db="EMBL/GenBank/DDBJ databases">
        <authorList>
            <consortium name="Desulfovibrio sp. FSS-1 genome sequencing consortium"/>
            <person name="Shimoshige H."/>
            <person name="Kobayashi H."/>
            <person name="Maekawa T."/>
        </authorList>
    </citation>
    <scope>NUCLEOTIDE SEQUENCE [LARGE SCALE GENOMIC DNA]</scope>
    <source>
        <strain evidence="3 4">SIID29052-01</strain>
    </source>
</reference>
<feature type="region of interest" description="Disordered" evidence="1">
    <location>
        <begin position="24"/>
        <end position="75"/>
    </location>
</feature>
<dbReference type="Proteomes" id="UP000494245">
    <property type="component" value="Unassembled WGS sequence"/>
</dbReference>
<evidence type="ECO:0000256" key="1">
    <source>
        <dbReference type="SAM" id="MobiDB-lite"/>
    </source>
</evidence>
<keyword evidence="2" id="KW-0732">Signal</keyword>
<organism evidence="3 4">
    <name type="scientific">Fundidesulfovibrio magnetotacticus</name>
    <dbReference type="NCBI Taxonomy" id="2730080"/>
    <lineage>
        <taxon>Bacteria</taxon>
        <taxon>Pseudomonadati</taxon>
        <taxon>Thermodesulfobacteriota</taxon>
        <taxon>Desulfovibrionia</taxon>
        <taxon>Desulfovibrionales</taxon>
        <taxon>Desulfovibrionaceae</taxon>
        <taxon>Fundidesulfovibrio</taxon>
    </lineage>
</organism>
<dbReference type="AlphaFoldDB" id="A0A6V8LU69"/>
<accession>A0A6V8LU69</accession>
<feature type="compositionally biased region" description="Pro residues" evidence="1">
    <location>
        <begin position="52"/>
        <end position="67"/>
    </location>
</feature>
<feature type="signal peptide" evidence="2">
    <location>
        <begin position="1"/>
        <end position="23"/>
    </location>
</feature>
<evidence type="ECO:0000256" key="2">
    <source>
        <dbReference type="SAM" id="SignalP"/>
    </source>
</evidence>
<proteinExistence type="predicted"/>
<name>A0A6V8LU69_9BACT</name>
<reference evidence="3 4" key="2">
    <citation type="submission" date="2020-05" db="EMBL/GenBank/DDBJ databases">
        <title>Draft genome sequence of Desulfovibrio sp. strainFSS-1.</title>
        <authorList>
            <person name="Shimoshige H."/>
            <person name="Kobayashi H."/>
            <person name="Maekawa T."/>
        </authorList>
    </citation>
    <scope>NUCLEOTIDE SEQUENCE [LARGE SCALE GENOMIC DNA]</scope>
    <source>
        <strain evidence="3 4">SIID29052-01</strain>
    </source>
</reference>
<evidence type="ECO:0000313" key="3">
    <source>
        <dbReference type="EMBL" id="GFK95953.1"/>
    </source>
</evidence>
<gene>
    <name evidence="3" type="ORF">NNJEOMEG_03826</name>
</gene>
<protein>
    <submittedName>
        <fullName evidence="3">Uncharacterized protein</fullName>
    </submittedName>
</protein>
<keyword evidence="4" id="KW-1185">Reference proteome</keyword>
<feature type="chain" id="PRO_5028937673" evidence="2">
    <location>
        <begin position="24"/>
        <end position="197"/>
    </location>
</feature>